<dbReference type="EMBL" id="BTRK01000004">
    <property type="protein sequence ID" value="GMR48325.1"/>
    <property type="molecule type" value="Genomic_DNA"/>
</dbReference>
<keyword evidence="7" id="KW-0675">Receptor</keyword>
<dbReference type="PROSITE" id="PS50262">
    <property type="entry name" value="G_PROTEIN_RECEP_F1_2"/>
    <property type="match status" value="1"/>
</dbReference>
<feature type="transmembrane region" description="Helical" evidence="9">
    <location>
        <begin position="139"/>
        <end position="161"/>
    </location>
</feature>
<accession>A0AAN5CQ14</accession>
<keyword evidence="8" id="KW-0807">Transducer</keyword>
<feature type="transmembrane region" description="Helical" evidence="9">
    <location>
        <begin position="248"/>
        <end position="271"/>
    </location>
</feature>
<evidence type="ECO:0000313" key="12">
    <source>
        <dbReference type="EMBL" id="GMR48325.1"/>
    </source>
</evidence>
<dbReference type="InterPro" id="IPR017452">
    <property type="entry name" value="GPCR_Rhodpsn_7TM"/>
</dbReference>
<comment type="caution">
    <text evidence="12">The sequence shown here is derived from an EMBL/GenBank/DDBJ whole genome shotgun (WGS) entry which is preliminary data.</text>
</comment>
<dbReference type="PANTHER" id="PTHR24235:SF1">
    <property type="entry name" value="G-PROTEIN COUPLED RECEPTORS FAMILY 1 PROFILE DOMAIN-CONTAINING PROTEIN"/>
    <property type="match status" value="1"/>
</dbReference>
<evidence type="ECO:0000256" key="4">
    <source>
        <dbReference type="ARBA" id="ARBA00022989"/>
    </source>
</evidence>
<evidence type="ECO:0000259" key="11">
    <source>
        <dbReference type="PROSITE" id="PS50262"/>
    </source>
</evidence>
<feature type="chain" id="PRO_5043044390" description="G-protein coupled receptors family 1 profile domain-containing protein" evidence="10">
    <location>
        <begin position="27"/>
        <end position="423"/>
    </location>
</feature>
<feature type="transmembrane region" description="Helical" evidence="9">
    <location>
        <begin position="302"/>
        <end position="320"/>
    </location>
</feature>
<reference evidence="13" key="1">
    <citation type="submission" date="2022-10" db="EMBL/GenBank/DDBJ databases">
        <title>Genome assembly of Pristionchus species.</title>
        <authorList>
            <person name="Yoshida K."/>
            <person name="Sommer R.J."/>
        </authorList>
    </citation>
    <scope>NUCLEOTIDE SEQUENCE [LARGE SCALE GENOMIC DNA]</scope>
    <source>
        <strain evidence="13">RS5460</strain>
    </source>
</reference>
<evidence type="ECO:0000256" key="9">
    <source>
        <dbReference type="SAM" id="Phobius"/>
    </source>
</evidence>
<evidence type="ECO:0000256" key="6">
    <source>
        <dbReference type="ARBA" id="ARBA00023136"/>
    </source>
</evidence>
<dbReference type="Proteomes" id="UP001328107">
    <property type="component" value="Unassembled WGS sequence"/>
</dbReference>
<keyword evidence="6 9" id="KW-0472">Membrane</keyword>
<dbReference type="InterPro" id="IPR000276">
    <property type="entry name" value="GPCR_Rhodpsn"/>
</dbReference>
<dbReference type="GO" id="GO:0004983">
    <property type="term" value="F:neuropeptide Y receptor activity"/>
    <property type="evidence" value="ECO:0007669"/>
    <property type="project" value="InterPro"/>
</dbReference>
<keyword evidence="4 9" id="KW-1133">Transmembrane helix</keyword>
<dbReference type="SUPFAM" id="SSF81321">
    <property type="entry name" value="Family A G protein-coupled receptor-like"/>
    <property type="match status" value="1"/>
</dbReference>
<gene>
    <name evidence="12" type="ORF">PMAYCL1PPCAC_18520</name>
</gene>
<comment type="subcellular location">
    <subcellularLocation>
        <location evidence="1">Membrane</location>
        <topology evidence="1">Multi-pass membrane protein</topology>
    </subcellularLocation>
</comment>
<evidence type="ECO:0000256" key="3">
    <source>
        <dbReference type="ARBA" id="ARBA00022692"/>
    </source>
</evidence>
<dbReference type="AlphaFoldDB" id="A0AAN5CQ14"/>
<dbReference type="PRINTS" id="PR01012">
    <property type="entry name" value="NRPEPTIDEYR"/>
</dbReference>
<dbReference type="CDD" id="cd15203">
    <property type="entry name" value="7tmA_NPYR-like"/>
    <property type="match status" value="1"/>
</dbReference>
<evidence type="ECO:0000256" key="2">
    <source>
        <dbReference type="ARBA" id="ARBA00010663"/>
    </source>
</evidence>
<evidence type="ECO:0000256" key="7">
    <source>
        <dbReference type="ARBA" id="ARBA00023170"/>
    </source>
</evidence>
<keyword evidence="13" id="KW-1185">Reference proteome</keyword>
<feature type="transmembrane region" description="Helical" evidence="9">
    <location>
        <begin position="181"/>
        <end position="201"/>
    </location>
</feature>
<proteinExistence type="inferred from homology"/>
<dbReference type="GO" id="GO:0016020">
    <property type="term" value="C:membrane"/>
    <property type="evidence" value="ECO:0007669"/>
    <property type="project" value="UniProtKB-SubCell"/>
</dbReference>
<dbReference type="Gene3D" id="1.20.1070.10">
    <property type="entry name" value="Rhodopsin 7-helix transmembrane proteins"/>
    <property type="match status" value="1"/>
</dbReference>
<keyword evidence="3 9" id="KW-0812">Transmembrane</keyword>
<organism evidence="12 13">
    <name type="scientific">Pristionchus mayeri</name>
    <dbReference type="NCBI Taxonomy" id="1317129"/>
    <lineage>
        <taxon>Eukaryota</taxon>
        <taxon>Metazoa</taxon>
        <taxon>Ecdysozoa</taxon>
        <taxon>Nematoda</taxon>
        <taxon>Chromadorea</taxon>
        <taxon>Rhabditida</taxon>
        <taxon>Rhabditina</taxon>
        <taxon>Diplogasteromorpha</taxon>
        <taxon>Diplogasteroidea</taxon>
        <taxon>Neodiplogasteridae</taxon>
        <taxon>Pristionchus</taxon>
    </lineage>
</organism>
<protein>
    <recommendedName>
        <fullName evidence="11">G-protein coupled receptors family 1 profile domain-containing protein</fullName>
    </recommendedName>
</protein>
<evidence type="ECO:0000256" key="1">
    <source>
        <dbReference type="ARBA" id="ARBA00004141"/>
    </source>
</evidence>
<evidence type="ECO:0000256" key="5">
    <source>
        <dbReference type="ARBA" id="ARBA00023040"/>
    </source>
</evidence>
<feature type="domain" description="G-protein coupled receptors family 1 profile" evidence="11">
    <location>
        <begin position="82"/>
        <end position="357"/>
    </location>
</feature>
<evidence type="ECO:0000313" key="13">
    <source>
        <dbReference type="Proteomes" id="UP001328107"/>
    </source>
</evidence>
<dbReference type="PANTHER" id="PTHR24235">
    <property type="entry name" value="NEUROPEPTIDE Y RECEPTOR"/>
    <property type="match status" value="1"/>
</dbReference>
<comment type="similarity">
    <text evidence="2">Belongs to the G-protein coupled receptor 1 family.</text>
</comment>
<name>A0AAN5CQ14_9BILA</name>
<feature type="transmembrane region" description="Helical" evidence="9">
    <location>
        <begin position="340"/>
        <end position="360"/>
    </location>
</feature>
<dbReference type="Pfam" id="PF00001">
    <property type="entry name" value="7tm_1"/>
    <property type="match status" value="1"/>
</dbReference>
<evidence type="ECO:0000256" key="8">
    <source>
        <dbReference type="ARBA" id="ARBA00023224"/>
    </source>
</evidence>
<feature type="signal peptide" evidence="10">
    <location>
        <begin position="1"/>
        <end position="26"/>
    </location>
</feature>
<dbReference type="InterPro" id="IPR000611">
    <property type="entry name" value="NPY_rcpt"/>
</dbReference>
<sequence length="423" mass="47886">MSPSLSFLRSSYSLLSLPLLQMNVSSLEGESRWGSVPPKWKELNCTMIDTIKSVQSEKYWENNDGFFFTVVYALICSFGAIANLTVLVVFARSSSLRNVRNSFIVNLAFSDLLLCTFTAPATLYLTLNLFWPLGNLTCQVLAAIQALNTFVSSLTLAMIAVDRVLLTLSPLKWRMAARAPLICYLVLWLISLLVALPYSLAVHAAPVDFSPWDKDHFLHLMSMCRRSIPVMCQERKDSSIDSPFISKLSYTFVVLAIQYLLPLFALGFAYIQIGSTIRRRGKTSTTVDEARRLCMQQKNRKALILLVILVTTYAFCWAPVNVYNVLSSMEIIQFSQYRYLFMHFIGISSACINPITYALVNDSFRDAASLMICQYRTHRSAVSTNSKRTLNLTKRVEVDTTNVGWRRDEFSYFPPPSQTDSLL</sequence>
<keyword evidence="10" id="KW-0732">Signal</keyword>
<evidence type="ECO:0000256" key="10">
    <source>
        <dbReference type="SAM" id="SignalP"/>
    </source>
</evidence>
<dbReference type="PRINTS" id="PR00237">
    <property type="entry name" value="GPCRRHODOPSN"/>
</dbReference>
<feature type="transmembrane region" description="Helical" evidence="9">
    <location>
        <begin position="103"/>
        <end position="127"/>
    </location>
</feature>
<feature type="transmembrane region" description="Helical" evidence="9">
    <location>
        <begin position="66"/>
        <end position="91"/>
    </location>
</feature>
<keyword evidence="5" id="KW-0297">G-protein coupled receptor</keyword>